<dbReference type="Proteomes" id="UP000796761">
    <property type="component" value="Unassembled WGS sequence"/>
</dbReference>
<gene>
    <name evidence="1" type="ORF">HGM15179_016205</name>
</gene>
<dbReference type="EMBL" id="SWJQ01000786">
    <property type="protein sequence ID" value="TRZ10903.1"/>
    <property type="molecule type" value="Genomic_DNA"/>
</dbReference>
<keyword evidence="2" id="KW-1185">Reference proteome</keyword>
<reference evidence="1" key="1">
    <citation type="submission" date="2019-04" db="EMBL/GenBank/DDBJ databases">
        <title>Genome assembly of Zosterops borbonicus 15179.</title>
        <authorList>
            <person name="Leroy T."/>
            <person name="Anselmetti Y."/>
            <person name="Tilak M.-K."/>
            <person name="Nabholz B."/>
        </authorList>
    </citation>
    <scope>NUCLEOTIDE SEQUENCE</scope>
    <source>
        <strain evidence="1">HGM_15179</strain>
        <tissue evidence="1">Muscle</tissue>
    </source>
</reference>
<evidence type="ECO:0000313" key="1">
    <source>
        <dbReference type="EMBL" id="TRZ10903.1"/>
    </source>
</evidence>
<accession>A0A8K1G387</accession>
<dbReference type="AlphaFoldDB" id="A0A8K1G387"/>
<proteinExistence type="predicted"/>
<dbReference type="OrthoDB" id="9218575at2759"/>
<evidence type="ECO:0000313" key="2">
    <source>
        <dbReference type="Proteomes" id="UP000796761"/>
    </source>
</evidence>
<name>A0A8K1G387_9PASS</name>
<protein>
    <submittedName>
        <fullName evidence="1">Uncharacterized protein</fullName>
    </submittedName>
</protein>
<comment type="caution">
    <text evidence="1">The sequence shown here is derived from an EMBL/GenBank/DDBJ whole genome shotgun (WGS) entry which is preliminary data.</text>
</comment>
<organism evidence="1 2">
    <name type="scientific">Zosterops borbonicus</name>
    <dbReference type="NCBI Taxonomy" id="364589"/>
    <lineage>
        <taxon>Eukaryota</taxon>
        <taxon>Metazoa</taxon>
        <taxon>Chordata</taxon>
        <taxon>Craniata</taxon>
        <taxon>Vertebrata</taxon>
        <taxon>Euteleostomi</taxon>
        <taxon>Archelosauria</taxon>
        <taxon>Archosauria</taxon>
        <taxon>Dinosauria</taxon>
        <taxon>Saurischia</taxon>
        <taxon>Theropoda</taxon>
        <taxon>Coelurosauria</taxon>
        <taxon>Aves</taxon>
        <taxon>Neognathae</taxon>
        <taxon>Neoaves</taxon>
        <taxon>Telluraves</taxon>
        <taxon>Australaves</taxon>
        <taxon>Passeriformes</taxon>
        <taxon>Sylvioidea</taxon>
        <taxon>Zosteropidae</taxon>
        <taxon>Zosterops</taxon>
    </lineage>
</organism>
<sequence length="157" mass="17087">MSFLCWDPRAGCRVPAGVSPEQSRGAESPPSPAAHAALDAAQDTFGFLGWECPWLGHVQPLTHQHPQVLLPRPALHLFIPQPVLISEVALTQVQQLALRLVKPHEIPMGPLLDLVPVPLEGIPAFRYVSQTNQLGVICGPAEDAFDPFIDVINEDIK</sequence>